<evidence type="ECO:0000256" key="1">
    <source>
        <dbReference type="ARBA" id="ARBA00001917"/>
    </source>
</evidence>
<dbReference type="InterPro" id="IPR008254">
    <property type="entry name" value="Flavodoxin/NO_synth"/>
</dbReference>
<keyword evidence="6" id="KW-0288">FMN</keyword>
<comment type="function">
    <text evidence="2">Low-potential electron donor to a number of redox enzymes.</text>
</comment>
<reference evidence="9" key="1">
    <citation type="submission" date="2021-05" db="EMBL/GenBank/DDBJ databases">
        <title>Novel Bacillus species.</title>
        <authorList>
            <person name="Liu G."/>
        </authorList>
    </citation>
    <scope>NUCLEOTIDE SEQUENCE</scope>
    <source>
        <strain evidence="9">FJAT-49825</strain>
    </source>
</reference>
<evidence type="ECO:0000256" key="4">
    <source>
        <dbReference type="ARBA" id="ARBA00022448"/>
    </source>
</evidence>
<accession>A0A942U8X4</accession>
<dbReference type="PROSITE" id="PS50902">
    <property type="entry name" value="FLAVODOXIN_LIKE"/>
    <property type="match status" value="1"/>
</dbReference>
<evidence type="ECO:0000256" key="6">
    <source>
        <dbReference type="ARBA" id="ARBA00022643"/>
    </source>
</evidence>
<comment type="cofactor">
    <cofactor evidence="1">
        <name>FMN</name>
        <dbReference type="ChEBI" id="CHEBI:58210"/>
    </cofactor>
</comment>
<dbReference type="PANTHER" id="PTHR42809:SF1">
    <property type="entry name" value="FLAVODOXIN 1"/>
    <property type="match status" value="1"/>
</dbReference>
<evidence type="ECO:0000313" key="9">
    <source>
        <dbReference type="EMBL" id="MBS4214413.1"/>
    </source>
</evidence>
<keyword evidence="10" id="KW-1185">Reference proteome</keyword>
<dbReference type="GO" id="GO:0016651">
    <property type="term" value="F:oxidoreductase activity, acting on NAD(P)H"/>
    <property type="evidence" value="ECO:0007669"/>
    <property type="project" value="UniProtKB-ARBA"/>
</dbReference>
<proteinExistence type="inferred from homology"/>
<dbReference type="AlphaFoldDB" id="A0A942U8X4"/>
<keyword evidence="4" id="KW-0813">Transport</keyword>
<dbReference type="RefSeq" id="WP_213118954.1">
    <property type="nucleotide sequence ID" value="NZ_JAGYPF010000004.1"/>
</dbReference>
<dbReference type="InterPro" id="IPR029039">
    <property type="entry name" value="Flavoprotein-like_sf"/>
</dbReference>
<dbReference type="Gene3D" id="3.40.50.360">
    <property type="match status" value="1"/>
</dbReference>
<dbReference type="InterPro" id="IPR050619">
    <property type="entry name" value="Flavodoxin"/>
</dbReference>
<dbReference type="SUPFAM" id="SSF52218">
    <property type="entry name" value="Flavoproteins"/>
    <property type="match status" value="1"/>
</dbReference>
<sequence>MKIAIVYASKTGNTEELAYLLWSLFLQKNRDTALFRVDQFPVWELAGFDAVVVGTYTWGNGEIPYEMMELYRAFETLEVSSMITGAAGTGDSGYPRYCGAVDEFRDMLYVQTNLAATLKIEVIPQAKDLERCKKFVDAIVQRINQRIALGS</sequence>
<organism evidence="9 10">
    <name type="scientific">Neobacillus rhizophilus</name>
    <dbReference type="NCBI Taxonomy" id="2833579"/>
    <lineage>
        <taxon>Bacteria</taxon>
        <taxon>Bacillati</taxon>
        <taxon>Bacillota</taxon>
        <taxon>Bacilli</taxon>
        <taxon>Bacillales</taxon>
        <taxon>Bacillaceae</taxon>
        <taxon>Neobacillus</taxon>
    </lineage>
</organism>
<evidence type="ECO:0000256" key="2">
    <source>
        <dbReference type="ARBA" id="ARBA00003297"/>
    </source>
</evidence>
<name>A0A942U8X4_9BACI</name>
<gene>
    <name evidence="9" type="ORF">KHA99_18360</name>
</gene>
<dbReference type="PANTHER" id="PTHR42809">
    <property type="entry name" value="FLAVODOXIN 2"/>
    <property type="match status" value="1"/>
</dbReference>
<keyword evidence="5" id="KW-0285">Flavoprotein</keyword>
<evidence type="ECO:0000259" key="8">
    <source>
        <dbReference type="PROSITE" id="PS50902"/>
    </source>
</evidence>
<evidence type="ECO:0000313" key="10">
    <source>
        <dbReference type="Proteomes" id="UP000679749"/>
    </source>
</evidence>
<dbReference type="EMBL" id="JAGYPF010000004">
    <property type="protein sequence ID" value="MBS4214413.1"/>
    <property type="molecule type" value="Genomic_DNA"/>
</dbReference>
<dbReference type="InterPro" id="IPR001226">
    <property type="entry name" value="Flavodoxin_CS"/>
</dbReference>
<comment type="caution">
    <text evidence="9">The sequence shown here is derived from an EMBL/GenBank/DDBJ whole genome shotgun (WGS) entry which is preliminary data.</text>
</comment>
<dbReference type="GO" id="GO:0009055">
    <property type="term" value="F:electron transfer activity"/>
    <property type="evidence" value="ECO:0007669"/>
    <property type="project" value="InterPro"/>
</dbReference>
<evidence type="ECO:0000256" key="7">
    <source>
        <dbReference type="ARBA" id="ARBA00022982"/>
    </source>
</evidence>
<protein>
    <submittedName>
        <fullName evidence="9">Flavodoxin domain-containing protein</fullName>
    </submittedName>
</protein>
<evidence type="ECO:0000256" key="5">
    <source>
        <dbReference type="ARBA" id="ARBA00022630"/>
    </source>
</evidence>
<dbReference type="PROSITE" id="PS00201">
    <property type="entry name" value="FLAVODOXIN"/>
    <property type="match status" value="1"/>
</dbReference>
<dbReference type="GO" id="GO:0010181">
    <property type="term" value="F:FMN binding"/>
    <property type="evidence" value="ECO:0007669"/>
    <property type="project" value="InterPro"/>
</dbReference>
<keyword evidence="7" id="KW-0249">Electron transport</keyword>
<evidence type="ECO:0000256" key="3">
    <source>
        <dbReference type="ARBA" id="ARBA00005267"/>
    </source>
</evidence>
<dbReference type="Proteomes" id="UP000679749">
    <property type="component" value="Unassembled WGS sequence"/>
</dbReference>
<feature type="domain" description="Flavodoxin-like" evidence="8">
    <location>
        <begin position="3"/>
        <end position="140"/>
    </location>
</feature>
<comment type="similarity">
    <text evidence="3">Belongs to the flavodoxin family.</text>
</comment>
<dbReference type="Pfam" id="PF00258">
    <property type="entry name" value="Flavodoxin_1"/>
    <property type="match status" value="1"/>
</dbReference>